<dbReference type="EMBL" id="JAQIZZ010000003">
    <property type="protein sequence ID" value="KAJ5545902.1"/>
    <property type="molecule type" value="Genomic_DNA"/>
</dbReference>
<sequence length="133" mass="14357">MSIFVLGGDRMQPDGLGTETLRALDEAHDAPSSIFDSFRYRFGLAENRQQRVPGLRGLGLINGTMAFKLGLGDSSLAHSGHLLALLVGIQNLTGVFILTELDLGRAQAPSAKKWGRSQQVLVEEKVGRKKGIV</sequence>
<reference evidence="1 2" key="1">
    <citation type="journal article" date="2023" name="IMA Fungus">
        <title>Comparative genomic study of the Penicillium genus elucidates a diverse pangenome and 15 lateral gene transfer events.</title>
        <authorList>
            <person name="Petersen C."/>
            <person name="Sorensen T."/>
            <person name="Nielsen M.R."/>
            <person name="Sondergaard T.E."/>
            <person name="Sorensen J.L."/>
            <person name="Fitzpatrick D.A."/>
            <person name="Frisvad J.C."/>
            <person name="Nielsen K.L."/>
        </authorList>
    </citation>
    <scope>NUCLEOTIDE SEQUENCE [LARGE SCALE GENOMIC DNA]</scope>
    <source>
        <strain evidence="1 2">IBT 35679</strain>
    </source>
</reference>
<proteinExistence type="predicted"/>
<protein>
    <submittedName>
        <fullName evidence="1">Uncharacterized protein</fullName>
    </submittedName>
</protein>
<evidence type="ECO:0000313" key="1">
    <source>
        <dbReference type="EMBL" id="KAJ5545902.1"/>
    </source>
</evidence>
<evidence type="ECO:0000313" key="2">
    <source>
        <dbReference type="Proteomes" id="UP001220324"/>
    </source>
</evidence>
<dbReference type="AlphaFoldDB" id="A0AAD6CYS1"/>
<name>A0AAD6CYS1_9EURO</name>
<dbReference type="Proteomes" id="UP001220324">
    <property type="component" value="Unassembled WGS sequence"/>
</dbReference>
<keyword evidence="2" id="KW-1185">Reference proteome</keyword>
<comment type="caution">
    <text evidence="1">The sequence shown here is derived from an EMBL/GenBank/DDBJ whole genome shotgun (WGS) entry which is preliminary data.</text>
</comment>
<gene>
    <name evidence="1" type="ORF">N7494_003487</name>
</gene>
<organism evidence="1 2">
    <name type="scientific">Penicillium frequentans</name>
    <dbReference type="NCBI Taxonomy" id="3151616"/>
    <lineage>
        <taxon>Eukaryota</taxon>
        <taxon>Fungi</taxon>
        <taxon>Dikarya</taxon>
        <taxon>Ascomycota</taxon>
        <taxon>Pezizomycotina</taxon>
        <taxon>Eurotiomycetes</taxon>
        <taxon>Eurotiomycetidae</taxon>
        <taxon>Eurotiales</taxon>
        <taxon>Aspergillaceae</taxon>
        <taxon>Penicillium</taxon>
    </lineage>
</organism>
<accession>A0AAD6CYS1</accession>